<dbReference type="OrthoDB" id="5868531at2759"/>
<gene>
    <name evidence="2" type="ORF">Pfra01_002063800</name>
</gene>
<name>A0A9W6Y1Z8_9STRA</name>
<dbReference type="EMBL" id="BSXT01002837">
    <property type="protein sequence ID" value="GMF51207.1"/>
    <property type="molecule type" value="Genomic_DNA"/>
</dbReference>
<evidence type="ECO:0000259" key="1">
    <source>
        <dbReference type="Pfam" id="PF17921"/>
    </source>
</evidence>
<feature type="domain" description="Integrase zinc-binding" evidence="1">
    <location>
        <begin position="180"/>
        <end position="231"/>
    </location>
</feature>
<dbReference type="Proteomes" id="UP001165121">
    <property type="component" value="Unassembled WGS sequence"/>
</dbReference>
<evidence type="ECO:0000313" key="2">
    <source>
        <dbReference type="EMBL" id="GMF51207.1"/>
    </source>
</evidence>
<dbReference type="InterPro" id="IPR052160">
    <property type="entry name" value="Gypsy_RT_Integrase-like"/>
</dbReference>
<evidence type="ECO:0000313" key="3">
    <source>
        <dbReference type="Proteomes" id="UP001165121"/>
    </source>
</evidence>
<keyword evidence="3" id="KW-1185">Reference proteome</keyword>
<protein>
    <submittedName>
        <fullName evidence="2">Unnamed protein product</fullName>
    </submittedName>
</protein>
<dbReference type="PANTHER" id="PTHR47266">
    <property type="entry name" value="ENDONUCLEASE-RELATED"/>
    <property type="match status" value="1"/>
</dbReference>
<reference evidence="2" key="1">
    <citation type="submission" date="2023-04" db="EMBL/GenBank/DDBJ databases">
        <title>Phytophthora fragariaefolia NBRC 109709.</title>
        <authorList>
            <person name="Ichikawa N."/>
            <person name="Sato H."/>
            <person name="Tonouchi N."/>
        </authorList>
    </citation>
    <scope>NUCLEOTIDE SEQUENCE</scope>
    <source>
        <strain evidence="2">NBRC 109709</strain>
    </source>
</reference>
<accession>A0A9W6Y1Z8</accession>
<organism evidence="2 3">
    <name type="scientific">Phytophthora fragariaefolia</name>
    <dbReference type="NCBI Taxonomy" id="1490495"/>
    <lineage>
        <taxon>Eukaryota</taxon>
        <taxon>Sar</taxon>
        <taxon>Stramenopiles</taxon>
        <taxon>Oomycota</taxon>
        <taxon>Peronosporomycetes</taxon>
        <taxon>Peronosporales</taxon>
        <taxon>Peronosporaceae</taxon>
        <taxon>Phytophthora</taxon>
    </lineage>
</organism>
<dbReference type="Pfam" id="PF17921">
    <property type="entry name" value="Integrase_H2C2"/>
    <property type="match status" value="1"/>
</dbReference>
<proteinExistence type="predicted"/>
<dbReference type="InterPro" id="IPR041588">
    <property type="entry name" value="Integrase_H2C2"/>
</dbReference>
<dbReference type="AlphaFoldDB" id="A0A9W6Y1Z8"/>
<sequence>MAVAESKSIENGADDVAVAVVRVTAPQGATTVSLKDGSGASTASSEKRRAELTNVRVTMQEIAAEVARWKGQSLTEDERQEATYTREEEGAVIDAEIEHATDEAVRAAVIRRVEAAEMGIVQLMNADIKREQGKSVMVQTIRERGSYRGQAAVIDDDGLVNLEIGSGETRIILPAVYWALAFKEAHDSIWAGHLRGPQIYERLQRMYWWPRMEEAVYNWVPACQDCGSRKAKPQAVVPPLQSVKTGDVGDRWAIDVAGPLPVAEHGNCNGVRGIVTSVHCGCRRKL</sequence>
<comment type="caution">
    <text evidence="2">The sequence shown here is derived from an EMBL/GenBank/DDBJ whole genome shotgun (WGS) entry which is preliminary data.</text>
</comment>
<dbReference type="Gene3D" id="1.10.340.70">
    <property type="match status" value="1"/>
</dbReference>